<organism evidence="1 2">
    <name type="scientific">Trichinella pseudospiralis</name>
    <name type="common">Parasitic roundworm</name>
    <dbReference type="NCBI Taxonomy" id="6337"/>
    <lineage>
        <taxon>Eukaryota</taxon>
        <taxon>Metazoa</taxon>
        <taxon>Ecdysozoa</taxon>
        <taxon>Nematoda</taxon>
        <taxon>Enoplea</taxon>
        <taxon>Dorylaimia</taxon>
        <taxon>Trichinellida</taxon>
        <taxon>Trichinellidae</taxon>
        <taxon>Trichinella</taxon>
    </lineage>
</organism>
<sequence length="77" mass="8981">MYQTHNAKTNYMCFPFVTHAFLQLLKGALNCDNLKYSFLVTLSGSFLKDLSKTLINNLRKQYFILLSECDDSTQEYK</sequence>
<keyword evidence="2" id="KW-1185">Reference proteome</keyword>
<dbReference type="EMBL" id="JYDT01000030">
    <property type="protein sequence ID" value="KRY89554.1"/>
    <property type="molecule type" value="Genomic_DNA"/>
</dbReference>
<protein>
    <submittedName>
        <fullName evidence="1">Uncharacterized protein</fullName>
    </submittedName>
</protein>
<evidence type="ECO:0000313" key="2">
    <source>
        <dbReference type="Proteomes" id="UP000054995"/>
    </source>
</evidence>
<dbReference type="AlphaFoldDB" id="A0A0V1FU96"/>
<comment type="caution">
    <text evidence="1">The sequence shown here is derived from an EMBL/GenBank/DDBJ whole genome shotgun (WGS) entry which is preliminary data.</text>
</comment>
<evidence type="ECO:0000313" key="1">
    <source>
        <dbReference type="EMBL" id="KRY89554.1"/>
    </source>
</evidence>
<gene>
    <name evidence="1" type="ORF">T4D_15018</name>
</gene>
<proteinExistence type="predicted"/>
<name>A0A0V1FU96_TRIPS</name>
<reference evidence="1 2" key="1">
    <citation type="submission" date="2015-01" db="EMBL/GenBank/DDBJ databases">
        <title>Evolution of Trichinella species and genotypes.</title>
        <authorList>
            <person name="Korhonen P.K."/>
            <person name="Edoardo P."/>
            <person name="Giuseppe L.R."/>
            <person name="Gasser R.B."/>
        </authorList>
    </citation>
    <scope>NUCLEOTIDE SEQUENCE [LARGE SCALE GENOMIC DNA]</scope>
    <source>
        <strain evidence="1">ISS470</strain>
    </source>
</reference>
<dbReference type="Proteomes" id="UP000054995">
    <property type="component" value="Unassembled WGS sequence"/>
</dbReference>
<accession>A0A0V1FU96</accession>